<keyword evidence="1" id="KW-1133">Transmembrane helix</keyword>
<keyword evidence="3" id="KW-1185">Reference proteome</keyword>
<evidence type="ECO:0000256" key="1">
    <source>
        <dbReference type="SAM" id="Phobius"/>
    </source>
</evidence>
<dbReference type="RefSeq" id="WP_132875514.1">
    <property type="nucleotide sequence ID" value="NZ_SLXQ01000001.1"/>
</dbReference>
<sequence>MSPRLTVVTYVISTIVAWVLLPVGCAVLFFGLTDSYAWVGVALLAAAVAAGSVQVYANVRIDEFMAARNDSDADS</sequence>
<organism evidence="2 3">
    <name type="scientific">Tamaricihabitans halophyticus</name>
    <dbReference type="NCBI Taxonomy" id="1262583"/>
    <lineage>
        <taxon>Bacteria</taxon>
        <taxon>Bacillati</taxon>
        <taxon>Actinomycetota</taxon>
        <taxon>Actinomycetes</taxon>
        <taxon>Pseudonocardiales</taxon>
        <taxon>Pseudonocardiaceae</taxon>
        <taxon>Tamaricihabitans</taxon>
    </lineage>
</organism>
<name>A0A4R2RC34_9PSEU</name>
<feature type="transmembrane region" description="Helical" evidence="1">
    <location>
        <begin position="36"/>
        <end position="59"/>
    </location>
</feature>
<evidence type="ECO:0000313" key="2">
    <source>
        <dbReference type="EMBL" id="TCP56985.1"/>
    </source>
</evidence>
<proteinExistence type="predicted"/>
<protein>
    <submittedName>
        <fullName evidence="2">Uncharacterized protein</fullName>
    </submittedName>
</protein>
<accession>A0A4R2RC34</accession>
<dbReference type="EMBL" id="SLXQ01000001">
    <property type="protein sequence ID" value="TCP56985.1"/>
    <property type="molecule type" value="Genomic_DNA"/>
</dbReference>
<dbReference type="AlphaFoldDB" id="A0A4R2RC34"/>
<comment type="caution">
    <text evidence="2">The sequence shown here is derived from an EMBL/GenBank/DDBJ whole genome shotgun (WGS) entry which is preliminary data.</text>
</comment>
<dbReference type="Proteomes" id="UP000294911">
    <property type="component" value="Unassembled WGS sequence"/>
</dbReference>
<keyword evidence="1" id="KW-0472">Membrane</keyword>
<evidence type="ECO:0000313" key="3">
    <source>
        <dbReference type="Proteomes" id="UP000294911"/>
    </source>
</evidence>
<gene>
    <name evidence="2" type="ORF">EV191_101935</name>
</gene>
<feature type="transmembrane region" description="Helical" evidence="1">
    <location>
        <begin position="7"/>
        <end position="30"/>
    </location>
</feature>
<keyword evidence="1" id="KW-0812">Transmembrane</keyword>
<reference evidence="2 3" key="1">
    <citation type="submission" date="2019-03" db="EMBL/GenBank/DDBJ databases">
        <title>Genomic Encyclopedia of Type Strains, Phase IV (KMG-IV): sequencing the most valuable type-strain genomes for metagenomic binning, comparative biology and taxonomic classification.</title>
        <authorList>
            <person name="Goeker M."/>
        </authorList>
    </citation>
    <scope>NUCLEOTIDE SEQUENCE [LARGE SCALE GENOMIC DNA]</scope>
    <source>
        <strain evidence="2 3">DSM 45765</strain>
    </source>
</reference>